<dbReference type="GO" id="GO:0008270">
    <property type="term" value="F:zinc ion binding"/>
    <property type="evidence" value="ECO:0007669"/>
    <property type="project" value="UniProtKB-KW"/>
</dbReference>
<keyword evidence="3" id="KW-0862">Zinc</keyword>
<organism evidence="7 8">
    <name type="scientific">Mycena metata</name>
    <dbReference type="NCBI Taxonomy" id="1033252"/>
    <lineage>
        <taxon>Eukaryota</taxon>
        <taxon>Fungi</taxon>
        <taxon>Dikarya</taxon>
        <taxon>Basidiomycota</taxon>
        <taxon>Agaricomycotina</taxon>
        <taxon>Agaricomycetes</taxon>
        <taxon>Agaricomycetidae</taxon>
        <taxon>Agaricales</taxon>
        <taxon>Marasmiineae</taxon>
        <taxon>Mycenaceae</taxon>
        <taxon>Mycena</taxon>
    </lineage>
</organism>
<dbReference type="InterPro" id="IPR047134">
    <property type="entry name" value="RNF4"/>
</dbReference>
<reference evidence="7" key="1">
    <citation type="submission" date="2023-03" db="EMBL/GenBank/DDBJ databases">
        <title>Massive genome expansion in bonnet fungi (Mycena s.s.) driven by repeated elements and novel gene families across ecological guilds.</title>
        <authorList>
            <consortium name="Lawrence Berkeley National Laboratory"/>
            <person name="Harder C.B."/>
            <person name="Miyauchi S."/>
            <person name="Viragh M."/>
            <person name="Kuo A."/>
            <person name="Thoen E."/>
            <person name="Andreopoulos B."/>
            <person name="Lu D."/>
            <person name="Skrede I."/>
            <person name="Drula E."/>
            <person name="Henrissat B."/>
            <person name="Morin E."/>
            <person name="Kohler A."/>
            <person name="Barry K."/>
            <person name="LaButti K."/>
            <person name="Morin E."/>
            <person name="Salamov A."/>
            <person name="Lipzen A."/>
            <person name="Mereny Z."/>
            <person name="Hegedus B."/>
            <person name="Baldrian P."/>
            <person name="Stursova M."/>
            <person name="Weitz H."/>
            <person name="Taylor A."/>
            <person name="Grigoriev I.V."/>
            <person name="Nagy L.G."/>
            <person name="Martin F."/>
            <person name="Kauserud H."/>
        </authorList>
    </citation>
    <scope>NUCLEOTIDE SEQUENCE</scope>
    <source>
        <strain evidence="7">CBHHK182m</strain>
    </source>
</reference>
<dbReference type="PROSITE" id="PS50089">
    <property type="entry name" value="ZF_RING_2"/>
    <property type="match status" value="1"/>
</dbReference>
<feature type="compositionally biased region" description="Low complexity" evidence="5">
    <location>
        <begin position="34"/>
        <end position="60"/>
    </location>
</feature>
<dbReference type="SMART" id="SM00184">
    <property type="entry name" value="RING"/>
    <property type="match status" value="1"/>
</dbReference>
<evidence type="ECO:0000313" key="8">
    <source>
        <dbReference type="Proteomes" id="UP001215598"/>
    </source>
</evidence>
<feature type="domain" description="RING-type" evidence="6">
    <location>
        <begin position="225"/>
        <end position="277"/>
    </location>
</feature>
<evidence type="ECO:0000256" key="5">
    <source>
        <dbReference type="SAM" id="MobiDB-lite"/>
    </source>
</evidence>
<comment type="caution">
    <text evidence="7">The sequence shown here is derived from an EMBL/GenBank/DDBJ whole genome shotgun (WGS) entry which is preliminary data.</text>
</comment>
<dbReference type="Proteomes" id="UP001215598">
    <property type="component" value="Unassembled WGS sequence"/>
</dbReference>
<feature type="compositionally biased region" description="Low complexity" evidence="5">
    <location>
        <begin position="186"/>
        <end position="205"/>
    </location>
</feature>
<dbReference type="CDD" id="cd16449">
    <property type="entry name" value="RING-HC"/>
    <property type="match status" value="1"/>
</dbReference>
<dbReference type="Pfam" id="PF00097">
    <property type="entry name" value="zf-C3HC4"/>
    <property type="match status" value="1"/>
</dbReference>
<dbReference type="PANTHER" id="PTHR23041:SF78">
    <property type="entry name" value="E3 UBIQUITIN-PROTEIN LIGASE RNF4"/>
    <property type="match status" value="1"/>
</dbReference>
<dbReference type="InterPro" id="IPR018957">
    <property type="entry name" value="Znf_C3HC4_RING-type"/>
</dbReference>
<keyword evidence="2 4" id="KW-0863">Zinc-finger</keyword>
<sequence length="301" mass="31861">MRRDGQQSVTDEPLPSPLTSKNLRPRSEAKSLRSRSGSRGGSARPSRPNSSLSHSSLMPPIAGPSRAGIKREREEEEEEQAGSSSGARAKKVRATSIEEEVEEDQQEEDELQDELEAEEIQTGVAPSSQSNPDAVEAQDHHPTTSSSSSLHPNPNPSQSRSPVSSPSLAKLLHPVDEEPTMSVVNPPSSAPMESSVASSSKTKLPSPSPPRAPDPAPEPLSAYSCPICFFPPTNATLTPCGHVCCGSCLFTAVKTMTQRGQGAMRPEASVARCPVCRAQIPGWDGRGGGVIGLKVRAVFSL</sequence>
<evidence type="ECO:0000256" key="1">
    <source>
        <dbReference type="ARBA" id="ARBA00022723"/>
    </source>
</evidence>
<dbReference type="EMBL" id="JARKIB010000196">
    <property type="protein sequence ID" value="KAJ7725181.1"/>
    <property type="molecule type" value="Genomic_DNA"/>
</dbReference>
<feature type="compositionally biased region" description="Low complexity" evidence="5">
    <location>
        <begin position="143"/>
        <end position="167"/>
    </location>
</feature>
<accession>A0AAD7HQI4</accession>
<feature type="compositionally biased region" description="Polar residues" evidence="5">
    <location>
        <begin position="1"/>
        <end position="10"/>
    </location>
</feature>
<evidence type="ECO:0000256" key="2">
    <source>
        <dbReference type="ARBA" id="ARBA00022771"/>
    </source>
</evidence>
<evidence type="ECO:0000259" key="6">
    <source>
        <dbReference type="PROSITE" id="PS50089"/>
    </source>
</evidence>
<gene>
    <name evidence="7" type="ORF">B0H16DRAFT_1594936</name>
</gene>
<dbReference type="InterPro" id="IPR001841">
    <property type="entry name" value="Znf_RING"/>
</dbReference>
<proteinExistence type="predicted"/>
<dbReference type="PANTHER" id="PTHR23041">
    <property type="entry name" value="RING FINGER DOMAIN-CONTAINING"/>
    <property type="match status" value="1"/>
</dbReference>
<feature type="compositionally biased region" description="Acidic residues" evidence="5">
    <location>
        <begin position="97"/>
        <end position="119"/>
    </location>
</feature>
<dbReference type="Gene3D" id="3.30.40.10">
    <property type="entry name" value="Zinc/RING finger domain, C3HC4 (zinc finger)"/>
    <property type="match status" value="1"/>
</dbReference>
<dbReference type="SUPFAM" id="SSF57850">
    <property type="entry name" value="RING/U-box"/>
    <property type="match status" value="1"/>
</dbReference>
<protein>
    <recommendedName>
        <fullName evidence="6">RING-type domain-containing protein</fullName>
    </recommendedName>
</protein>
<evidence type="ECO:0000256" key="3">
    <source>
        <dbReference type="ARBA" id="ARBA00022833"/>
    </source>
</evidence>
<dbReference type="AlphaFoldDB" id="A0AAD7HQI4"/>
<dbReference type="InterPro" id="IPR013083">
    <property type="entry name" value="Znf_RING/FYVE/PHD"/>
</dbReference>
<feature type="region of interest" description="Disordered" evidence="5">
    <location>
        <begin position="179"/>
        <end position="217"/>
    </location>
</feature>
<evidence type="ECO:0000313" key="7">
    <source>
        <dbReference type="EMBL" id="KAJ7725181.1"/>
    </source>
</evidence>
<feature type="region of interest" description="Disordered" evidence="5">
    <location>
        <begin position="1"/>
        <end position="167"/>
    </location>
</feature>
<evidence type="ECO:0000256" key="4">
    <source>
        <dbReference type="PROSITE-ProRule" id="PRU00175"/>
    </source>
</evidence>
<keyword evidence="8" id="KW-1185">Reference proteome</keyword>
<feature type="compositionally biased region" description="Pro residues" evidence="5">
    <location>
        <begin position="206"/>
        <end position="217"/>
    </location>
</feature>
<name>A0AAD7HQI4_9AGAR</name>
<keyword evidence="1" id="KW-0479">Metal-binding</keyword>